<gene>
    <name evidence="2" type="ORF">MVEN_01052600</name>
</gene>
<keyword evidence="1" id="KW-0175">Coiled coil</keyword>
<organism evidence="2 3">
    <name type="scientific">Mycena venus</name>
    <dbReference type="NCBI Taxonomy" id="2733690"/>
    <lineage>
        <taxon>Eukaryota</taxon>
        <taxon>Fungi</taxon>
        <taxon>Dikarya</taxon>
        <taxon>Basidiomycota</taxon>
        <taxon>Agaricomycotina</taxon>
        <taxon>Agaricomycetes</taxon>
        <taxon>Agaricomycetidae</taxon>
        <taxon>Agaricales</taxon>
        <taxon>Marasmiineae</taxon>
        <taxon>Mycenaceae</taxon>
        <taxon>Mycena</taxon>
    </lineage>
</organism>
<dbReference type="EMBL" id="JACAZI010000008">
    <property type="protein sequence ID" value="KAF7353677.1"/>
    <property type="molecule type" value="Genomic_DNA"/>
</dbReference>
<keyword evidence="3" id="KW-1185">Reference proteome</keyword>
<protein>
    <submittedName>
        <fullName evidence="2">F-box domain-containing protein</fullName>
    </submittedName>
</protein>
<dbReference type="Proteomes" id="UP000620124">
    <property type="component" value="Unassembled WGS sequence"/>
</dbReference>
<sequence length="530" mass="60531">MCESSDWNFLILNELMCDQERCWNCAAPRACPPPLPTTPPELSALLRSNHVVDSVHAPYIHEFMTTGRANLHSLKSRLKYLEKSITRLTHERRNLEQALRLHECALSPIRRLPSEIIGYIIRLSPDIRHEIGHSEHEHPPWRLAHVCARWRACALADRRIWATIEIYTYSYPYKFNKVFPLAMIQEQLRLSRDAPLDILLDWTQLRAESALETSFTAILNAILEHSCRWDRVVLRGPSNDAICAALSLVKVPRLRRLEWSLPPPANLACFEFSTFLREICVPQDRSGSWPYDLPLSSLVAIPWSQITKYRATFTGSAHLDILRRAPALYECGLLLTGRANEKLSTALVELPQLRRLYVEESSLLSHLVAPAVQDLFLKQFMPSVLPFIQRSGANLTSLTIFHWIPSLDLIPVLRANAGITHLCLGLSNTVEGRDDLLKVLALLGDDVSHLCPNVRSVMWRDGSDFKFYQEIFLSMVESHWRTRRLTSLRLLVPVCRIEAQIAQRLEVVGNDGLDWLVLCAWSFPKIVDAP</sequence>
<proteinExistence type="predicted"/>
<feature type="coiled-coil region" evidence="1">
    <location>
        <begin position="71"/>
        <end position="105"/>
    </location>
</feature>
<evidence type="ECO:0000256" key="1">
    <source>
        <dbReference type="SAM" id="Coils"/>
    </source>
</evidence>
<name>A0A8H6Y893_9AGAR</name>
<reference evidence="2" key="1">
    <citation type="submission" date="2020-05" db="EMBL/GenBank/DDBJ databases">
        <title>Mycena genomes resolve the evolution of fungal bioluminescence.</title>
        <authorList>
            <person name="Tsai I.J."/>
        </authorList>
    </citation>
    <scope>NUCLEOTIDE SEQUENCE</scope>
    <source>
        <strain evidence="2">CCC161011</strain>
    </source>
</reference>
<evidence type="ECO:0000313" key="3">
    <source>
        <dbReference type="Proteomes" id="UP000620124"/>
    </source>
</evidence>
<dbReference type="AlphaFoldDB" id="A0A8H6Y893"/>
<comment type="caution">
    <text evidence="2">The sequence shown here is derived from an EMBL/GenBank/DDBJ whole genome shotgun (WGS) entry which is preliminary data.</text>
</comment>
<dbReference type="OrthoDB" id="2837317at2759"/>
<evidence type="ECO:0000313" key="2">
    <source>
        <dbReference type="EMBL" id="KAF7353677.1"/>
    </source>
</evidence>
<accession>A0A8H6Y893</accession>